<comment type="caution">
    <text evidence="2">The sequence shown here is derived from an EMBL/GenBank/DDBJ whole genome shotgun (WGS) entry which is preliminary data.</text>
</comment>
<feature type="transmembrane region" description="Helical" evidence="1">
    <location>
        <begin position="49"/>
        <end position="69"/>
    </location>
</feature>
<protein>
    <submittedName>
        <fullName evidence="2">Uncharacterized protein</fullName>
    </submittedName>
</protein>
<evidence type="ECO:0000256" key="1">
    <source>
        <dbReference type="SAM" id="Phobius"/>
    </source>
</evidence>
<dbReference type="EMBL" id="JACGCM010002081">
    <property type="protein sequence ID" value="KAF6145292.1"/>
    <property type="molecule type" value="Genomic_DNA"/>
</dbReference>
<feature type="non-terminal residue" evidence="2">
    <location>
        <position position="1"/>
    </location>
</feature>
<evidence type="ECO:0000313" key="3">
    <source>
        <dbReference type="Proteomes" id="UP000541444"/>
    </source>
</evidence>
<dbReference type="OrthoDB" id="2415936at2759"/>
<sequence>IYNPDPGVRVIMMELGAQGRDVEATEMHGELQVFDFSTMEKEGFCPNGYFALIGLRFVAILSFAFRVAVLIDLPRFIPVFILCEMYSFLTQQFWHIFVSLQEAYEEFKHVLLALIYGKDDQTSPVANEVDIQALVHAMESTRQGVVDSLEFSKGNLFQAFQNEISRTKLNDELPDELVHENCVYRGLIEGSITSSFSGIFPGLGYVSSKVSNNDFIDNSSKETNAEAMVIDSTELRFINEVTSNHEDCGTSETSHPEHNSGF</sequence>
<accession>A0A7J7LRW4</accession>
<keyword evidence="1" id="KW-1133">Transmembrane helix</keyword>
<keyword evidence="1" id="KW-0812">Transmembrane</keyword>
<keyword evidence="3" id="KW-1185">Reference proteome</keyword>
<gene>
    <name evidence="2" type="ORF">GIB67_006690</name>
</gene>
<reference evidence="2 3" key="1">
    <citation type="journal article" date="2020" name="IScience">
        <title>Genome Sequencing of the Endangered Kingdonia uniflora (Circaeasteraceae, Ranunculales) Reveals Potential Mechanisms of Evolutionary Specialization.</title>
        <authorList>
            <person name="Sun Y."/>
            <person name="Deng T."/>
            <person name="Zhang A."/>
            <person name="Moore M.J."/>
            <person name="Landis J.B."/>
            <person name="Lin N."/>
            <person name="Zhang H."/>
            <person name="Zhang X."/>
            <person name="Huang J."/>
            <person name="Zhang X."/>
            <person name="Sun H."/>
            <person name="Wang H."/>
        </authorList>
    </citation>
    <scope>NUCLEOTIDE SEQUENCE [LARGE SCALE GENOMIC DNA]</scope>
    <source>
        <strain evidence="2">TB1705</strain>
        <tissue evidence="2">Leaf</tissue>
    </source>
</reference>
<dbReference type="Proteomes" id="UP000541444">
    <property type="component" value="Unassembled WGS sequence"/>
</dbReference>
<keyword evidence="1" id="KW-0472">Membrane</keyword>
<proteinExistence type="predicted"/>
<evidence type="ECO:0000313" key="2">
    <source>
        <dbReference type="EMBL" id="KAF6145292.1"/>
    </source>
</evidence>
<organism evidence="2 3">
    <name type="scientific">Kingdonia uniflora</name>
    <dbReference type="NCBI Taxonomy" id="39325"/>
    <lineage>
        <taxon>Eukaryota</taxon>
        <taxon>Viridiplantae</taxon>
        <taxon>Streptophyta</taxon>
        <taxon>Embryophyta</taxon>
        <taxon>Tracheophyta</taxon>
        <taxon>Spermatophyta</taxon>
        <taxon>Magnoliopsida</taxon>
        <taxon>Ranunculales</taxon>
        <taxon>Circaeasteraceae</taxon>
        <taxon>Kingdonia</taxon>
    </lineage>
</organism>
<name>A0A7J7LRW4_9MAGN</name>
<dbReference type="AlphaFoldDB" id="A0A7J7LRW4"/>